<name>A0A178KMZ7_9GAMM</name>
<reference evidence="2 3" key="1">
    <citation type="submission" date="2016-03" db="EMBL/GenBank/DDBJ databases">
        <title>Photobacterium proteolyticum sp. nov. a protease producing bacterium isolated from ocean sediments of Laizhou Bay.</title>
        <authorList>
            <person name="Li Y."/>
        </authorList>
    </citation>
    <scope>NUCLEOTIDE SEQUENCE [LARGE SCALE GENOMIC DNA]</scope>
    <source>
        <strain evidence="2 3">R-40508</strain>
    </source>
</reference>
<feature type="transmembrane region" description="Helical" evidence="1">
    <location>
        <begin position="102"/>
        <end position="124"/>
    </location>
</feature>
<feature type="transmembrane region" description="Helical" evidence="1">
    <location>
        <begin position="172"/>
        <end position="197"/>
    </location>
</feature>
<dbReference type="EMBL" id="LVHF01000012">
    <property type="protein sequence ID" value="OAN18657.1"/>
    <property type="molecule type" value="Genomic_DNA"/>
</dbReference>
<protein>
    <recommendedName>
        <fullName evidence="4">Energy-coupling factor ABC transporter permease</fullName>
    </recommendedName>
</protein>
<evidence type="ECO:0008006" key="4">
    <source>
        <dbReference type="Google" id="ProtNLM"/>
    </source>
</evidence>
<accession>A0A178KMZ7</accession>
<feature type="transmembrane region" description="Helical" evidence="1">
    <location>
        <begin position="75"/>
        <end position="95"/>
    </location>
</feature>
<organism evidence="2 3">
    <name type="scientific">Photobacterium jeanii</name>
    <dbReference type="NCBI Taxonomy" id="858640"/>
    <lineage>
        <taxon>Bacteria</taxon>
        <taxon>Pseudomonadati</taxon>
        <taxon>Pseudomonadota</taxon>
        <taxon>Gammaproteobacteria</taxon>
        <taxon>Vibrionales</taxon>
        <taxon>Vibrionaceae</taxon>
        <taxon>Photobacterium</taxon>
    </lineage>
</organism>
<comment type="caution">
    <text evidence="2">The sequence shown here is derived from an EMBL/GenBank/DDBJ whole genome shotgun (WGS) entry which is preliminary data.</text>
</comment>
<keyword evidence="1" id="KW-0812">Transmembrane</keyword>
<dbReference type="Proteomes" id="UP000078503">
    <property type="component" value="Unassembled WGS sequence"/>
</dbReference>
<dbReference type="STRING" id="858640.A3K86_07160"/>
<dbReference type="RefSeq" id="WP_068329809.1">
    <property type="nucleotide sequence ID" value="NZ_LVHF01000012.1"/>
</dbReference>
<feature type="transmembrane region" description="Helical" evidence="1">
    <location>
        <begin position="130"/>
        <end position="160"/>
    </location>
</feature>
<dbReference type="Gene3D" id="1.10.1760.20">
    <property type="match status" value="1"/>
</dbReference>
<dbReference type="OrthoDB" id="5297929at2"/>
<dbReference type="AlphaFoldDB" id="A0A178KMZ7"/>
<sequence length="217" mass="24677">METVQWLAWIGWGIVLCISFPIGAVEQFRNNKSYQHRIFATMLILFLLWRLRAGISDDLTFHFLGMTALTLIYGWRMACVIGTIPAFGMVVLGLVPWSNAGLYLLTTVTLPALISYSVFLLSYYCLTRHLFVYIFVAAFLNGAVAIAANLLITACGVWFVGSHSWHYISDNYLQLLPLVLFPEALLNGMTITLLVVYRPQWVCTFADRDYFDPTHKF</sequence>
<keyword evidence="3" id="KW-1185">Reference proteome</keyword>
<evidence type="ECO:0000313" key="3">
    <source>
        <dbReference type="Proteomes" id="UP000078503"/>
    </source>
</evidence>
<feature type="transmembrane region" description="Helical" evidence="1">
    <location>
        <begin position="37"/>
        <end position="55"/>
    </location>
</feature>
<feature type="transmembrane region" description="Helical" evidence="1">
    <location>
        <begin position="6"/>
        <end position="25"/>
    </location>
</feature>
<keyword evidence="1" id="KW-0472">Membrane</keyword>
<proteinExistence type="predicted"/>
<gene>
    <name evidence="2" type="ORF">A3K86_07160</name>
</gene>
<keyword evidence="1" id="KW-1133">Transmembrane helix</keyword>
<evidence type="ECO:0000256" key="1">
    <source>
        <dbReference type="SAM" id="Phobius"/>
    </source>
</evidence>
<evidence type="ECO:0000313" key="2">
    <source>
        <dbReference type="EMBL" id="OAN18657.1"/>
    </source>
</evidence>